<dbReference type="EMBL" id="JAHRIO010030578">
    <property type="protein sequence ID" value="MEQ2168029.1"/>
    <property type="molecule type" value="Genomic_DNA"/>
</dbReference>
<name>A0ABV0NAX6_9TELE</name>
<sequence length="70" mass="7978">SKAGRVFSCYMADDIKGMSMATAAPQNKIFMSSCFTQGRAFFLLQHAFVYKIYPYRSSRWHTLLTNVSKA</sequence>
<proteinExistence type="predicted"/>
<comment type="caution">
    <text evidence="1">The sequence shown here is derived from an EMBL/GenBank/DDBJ whole genome shotgun (WGS) entry which is preliminary data.</text>
</comment>
<evidence type="ECO:0000313" key="2">
    <source>
        <dbReference type="Proteomes" id="UP001476798"/>
    </source>
</evidence>
<keyword evidence="2" id="KW-1185">Reference proteome</keyword>
<gene>
    <name evidence="1" type="ORF">GOODEAATRI_010228</name>
</gene>
<dbReference type="Proteomes" id="UP001476798">
    <property type="component" value="Unassembled WGS sequence"/>
</dbReference>
<reference evidence="1 2" key="1">
    <citation type="submission" date="2021-06" db="EMBL/GenBank/DDBJ databases">
        <authorList>
            <person name="Palmer J.M."/>
        </authorList>
    </citation>
    <scope>NUCLEOTIDE SEQUENCE [LARGE SCALE GENOMIC DNA]</scope>
    <source>
        <strain evidence="1 2">GA_2019</strain>
        <tissue evidence="1">Muscle</tissue>
    </source>
</reference>
<protein>
    <submittedName>
        <fullName evidence="1">Uncharacterized protein</fullName>
    </submittedName>
</protein>
<feature type="non-terminal residue" evidence="1">
    <location>
        <position position="1"/>
    </location>
</feature>
<organism evidence="1 2">
    <name type="scientific">Goodea atripinnis</name>
    <dbReference type="NCBI Taxonomy" id="208336"/>
    <lineage>
        <taxon>Eukaryota</taxon>
        <taxon>Metazoa</taxon>
        <taxon>Chordata</taxon>
        <taxon>Craniata</taxon>
        <taxon>Vertebrata</taxon>
        <taxon>Euteleostomi</taxon>
        <taxon>Actinopterygii</taxon>
        <taxon>Neopterygii</taxon>
        <taxon>Teleostei</taxon>
        <taxon>Neoteleostei</taxon>
        <taxon>Acanthomorphata</taxon>
        <taxon>Ovalentaria</taxon>
        <taxon>Atherinomorphae</taxon>
        <taxon>Cyprinodontiformes</taxon>
        <taxon>Goodeidae</taxon>
        <taxon>Goodea</taxon>
    </lineage>
</organism>
<evidence type="ECO:0000313" key="1">
    <source>
        <dbReference type="EMBL" id="MEQ2168029.1"/>
    </source>
</evidence>
<accession>A0ABV0NAX6</accession>